<gene>
    <name evidence="3" type="ORF">B0T21DRAFT_353802</name>
</gene>
<keyword evidence="2" id="KW-0472">Membrane</keyword>
<evidence type="ECO:0000256" key="2">
    <source>
        <dbReference type="SAM" id="Phobius"/>
    </source>
</evidence>
<protein>
    <submittedName>
        <fullName evidence="3">Uncharacterized protein</fullName>
    </submittedName>
</protein>
<organism evidence="3 4">
    <name type="scientific">Apiosordaria backusii</name>
    <dbReference type="NCBI Taxonomy" id="314023"/>
    <lineage>
        <taxon>Eukaryota</taxon>
        <taxon>Fungi</taxon>
        <taxon>Dikarya</taxon>
        <taxon>Ascomycota</taxon>
        <taxon>Pezizomycotina</taxon>
        <taxon>Sordariomycetes</taxon>
        <taxon>Sordariomycetidae</taxon>
        <taxon>Sordariales</taxon>
        <taxon>Lasiosphaeriaceae</taxon>
        <taxon>Apiosordaria</taxon>
    </lineage>
</organism>
<feature type="compositionally biased region" description="Pro residues" evidence="1">
    <location>
        <begin position="350"/>
        <end position="388"/>
    </location>
</feature>
<sequence>MECSGFGVAAFAVVSLVANFLFFFSCVSPAVKDLALYQVNVALLAEELHSQAFNETGSAAADLLHPNLPSYWYGGISGICDIYSEERHKTHCRRAFLPTQNILTIVEDSLRSFVDDNAQERSINKVLVSWNSTLTRLDSSVLRDKEAKSVALIKASAALIIVAIVLDIVFLFWSLFDTATRSVYFLSAMSGLIAITAGTLATLSVHYGMHAAVNKRGYVAPVTIVVFVAAALQVLTSLVGCCFAREEEYRYRDTWNPEPSRYGYNTHWSSRPEPPSGPPWTQESWRQRQRPELWPPMETQRDDSPPVRAALAGSNTRESTWNSEQGRYQPAAPHADSLSTYIPVIQPTPSPSYYPSSLHPPPVQPPPVQPPPVQPPPVQPPPVHPPSVHPTSIHPPSDNAPSRQYAVTRREPAIAEWVSDTGPSTIIELDQLAAQEPQADIQVPRNRGTRNEEVGYRGEEYIFDLLTQHNLPNFSGESNWTSGLRNLRDRYPPFPIYKEKYYADFTYRDTTGAMHEVLRQQGVRMLPGWSKKTRYHLEVKSTPGRCETTLSVSVNQRELMKRYHGDPNNAYILVRVFNVESSNVGVRWFPEPLDDDDLEWEGPDETNYYAVRTRARSRL</sequence>
<feature type="compositionally biased region" description="Polar residues" evidence="1">
    <location>
        <begin position="313"/>
        <end position="326"/>
    </location>
</feature>
<dbReference type="Proteomes" id="UP001172159">
    <property type="component" value="Unassembled WGS sequence"/>
</dbReference>
<dbReference type="AlphaFoldDB" id="A0AA39ZPF4"/>
<feature type="transmembrane region" description="Helical" evidence="2">
    <location>
        <begin position="217"/>
        <end position="240"/>
    </location>
</feature>
<keyword evidence="2" id="KW-1133">Transmembrane helix</keyword>
<evidence type="ECO:0000256" key="1">
    <source>
        <dbReference type="SAM" id="MobiDB-lite"/>
    </source>
</evidence>
<dbReference type="EMBL" id="JAUKTV010000030">
    <property type="protein sequence ID" value="KAK0701219.1"/>
    <property type="molecule type" value="Genomic_DNA"/>
</dbReference>
<name>A0AA39ZPF4_9PEZI</name>
<reference evidence="3" key="1">
    <citation type="submission" date="2023-06" db="EMBL/GenBank/DDBJ databases">
        <title>Genome-scale phylogeny and comparative genomics of the fungal order Sordariales.</title>
        <authorList>
            <consortium name="Lawrence Berkeley National Laboratory"/>
            <person name="Hensen N."/>
            <person name="Bonometti L."/>
            <person name="Westerberg I."/>
            <person name="Brannstrom I.O."/>
            <person name="Guillou S."/>
            <person name="Cros-Aarteil S."/>
            <person name="Calhoun S."/>
            <person name="Haridas S."/>
            <person name="Kuo A."/>
            <person name="Mondo S."/>
            <person name="Pangilinan J."/>
            <person name="Riley R."/>
            <person name="Labutti K."/>
            <person name="Andreopoulos B."/>
            <person name="Lipzen A."/>
            <person name="Chen C."/>
            <person name="Yanf M."/>
            <person name="Daum C."/>
            <person name="Ng V."/>
            <person name="Clum A."/>
            <person name="Steindorff A."/>
            <person name="Ohm R."/>
            <person name="Martin F."/>
            <person name="Silar P."/>
            <person name="Natvig D."/>
            <person name="Lalanne C."/>
            <person name="Gautier V."/>
            <person name="Ament-Velasquez S.L."/>
            <person name="Kruys A."/>
            <person name="Hutchinson M.I."/>
            <person name="Powell A.J."/>
            <person name="Barry K."/>
            <person name="Miller A.N."/>
            <person name="Grigoriev I.V."/>
            <person name="Debuchy R."/>
            <person name="Gladieux P."/>
            <person name="Thoren M.H."/>
            <person name="Johannesson H."/>
        </authorList>
    </citation>
    <scope>NUCLEOTIDE SEQUENCE</scope>
    <source>
        <strain evidence="3">CBS 540.89</strain>
    </source>
</reference>
<evidence type="ECO:0000313" key="3">
    <source>
        <dbReference type="EMBL" id="KAK0701219.1"/>
    </source>
</evidence>
<keyword evidence="2" id="KW-0812">Transmembrane</keyword>
<proteinExistence type="predicted"/>
<evidence type="ECO:0000313" key="4">
    <source>
        <dbReference type="Proteomes" id="UP001172159"/>
    </source>
</evidence>
<feature type="transmembrane region" description="Helical" evidence="2">
    <location>
        <begin position="6"/>
        <end position="27"/>
    </location>
</feature>
<feature type="region of interest" description="Disordered" evidence="1">
    <location>
        <begin position="350"/>
        <end position="405"/>
    </location>
</feature>
<feature type="transmembrane region" description="Helical" evidence="2">
    <location>
        <begin position="152"/>
        <end position="176"/>
    </location>
</feature>
<feature type="region of interest" description="Disordered" evidence="1">
    <location>
        <begin position="265"/>
        <end position="335"/>
    </location>
</feature>
<comment type="caution">
    <text evidence="3">The sequence shown here is derived from an EMBL/GenBank/DDBJ whole genome shotgun (WGS) entry which is preliminary data.</text>
</comment>
<keyword evidence="4" id="KW-1185">Reference proteome</keyword>
<feature type="transmembrane region" description="Helical" evidence="2">
    <location>
        <begin position="182"/>
        <end position="205"/>
    </location>
</feature>
<accession>A0AA39ZPF4</accession>